<accession>A0A1E3PLH5</accession>
<proteinExistence type="predicted"/>
<protein>
    <recommendedName>
        <fullName evidence="3">Arrestin-like N-terminal domain-containing protein</fullName>
    </recommendedName>
</protein>
<dbReference type="AlphaFoldDB" id="A0A1E3PLH5"/>
<dbReference type="EMBL" id="KV454409">
    <property type="protein sequence ID" value="ODQ66178.1"/>
    <property type="molecule type" value="Genomic_DNA"/>
</dbReference>
<evidence type="ECO:0000313" key="1">
    <source>
        <dbReference type="EMBL" id="ODQ66178.1"/>
    </source>
</evidence>
<sequence>MIGSRNSSQTRIANALTKPLSIIMANTASHPIYRPGDYVEGFVTINAPHTNDVTISDLHISLRGVKKNPQNPAEKYAFLLQEDSSIKARLPQDHVFHEGSVNTYPFIFHLPEDLPETLHSIADESQSTESLEYFVHAVLTPIQGAKENRDNGPWKIMVSGGSSIDTLSAACSQEIRVCAADGTPQPVKFEL</sequence>
<dbReference type="Proteomes" id="UP000095009">
    <property type="component" value="Unassembled WGS sequence"/>
</dbReference>
<evidence type="ECO:0008006" key="3">
    <source>
        <dbReference type="Google" id="ProtNLM"/>
    </source>
</evidence>
<evidence type="ECO:0000313" key="2">
    <source>
        <dbReference type="Proteomes" id="UP000095009"/>
    </source>
</evidence>
<reference evidence="1 2" key="1">
    <citation type="journal article" date="2016" name="Proc. Natl. Acad. Sci. U.S.A.">
        <title>Comparative genomics of biotechnologically important yeasts.</title>
        <authorList>
            <person name="Riley R."/>
            <person name="Haridas S."/>
            <person name="Wolfe K.H."/>
            <person name="Lopes M.R."/>
            <person name="Hittinger C.T."/>
            <person name="Goeker M."/>
            <person name="Salamov A.A."/>
            <person name="Wisecaver J.H."/>
            <person name="Long T.M."/>
            <person name="Calvey C.H."/>
            <person name="Aerts A.L."/>
            <person name="Barry K.W."/>
            <person name="Choi C."/>
            <person name="Clum A."/>
            <person name="Coughlan A.Y."/>
            <person name="Deshpande S."/>
            <person name="Douglass A.P."/>
            <person name="Hanson S.J."/>
            <person name="Klenk H.-P."/>
            <person name="LaButti K.M."/>
            <person name="Lapidus A."/>
            <person name="Lindquist E.A."/>
            <person name="Lipzen A.M."/>
            <person name="Meier-Kolthoff J.P."/>
            <person name="Ohm R.A."/>
            <person name="Otillar R.P."/>
            <person name="Pangilinan J.L."/>
            <person name="Peng Y."/>
            <person name="Rokas A."/>
            <person name="Rosa C.A."/>
            <person name="Scheuner C."/>
            <person name="Sibirny A.A."/>
            <person name="Slot J.C."/>
            <person name="Stielow J.B."/>
            <person name="Sun H."/>
            <person name="Kurtzman C.P."/>
            <person name="Blackwell M."/>
            <person name="Grigoriev I.V."/>
            <person name="Jeffries T.W."/>
        </authorList>
    </citation>
    <scope>NUCLEOTIDE SEQUENCE [LARGE SCALE GENOMIC DNA]</scope>
    <source>
        <strain evidence="1 2">DSM 6958</strain>
    </source>
</reference>
<organism evidence="1 2">
    <name type="scientific">Nadsonia fulvescens var. elongata DSM 6958</name>
    <dbReference type="NCBI Taxonomy" id="857566"/>
    <lineage>
        <taxon>Eukaryota</taxon>
        <taxon>Fungi</taxon>
        <taxon>Dikarya</taxon>
        <taxon>Ascomycota</taxon>
        <taxon>Saccharomycotina</taxon>
        <taxon>Dipodascomycetes</taxon>
        <taxon>Dipodascales</taxon>
        <taxon>Dipodascales incertae sedis</taxon>
        <taxon>Nadsonia</taxon>
    </lineage>
</organism>
<dbReference type="Gene3D" id="2.60.40.640">
    <property type="match status" value="1"/>
</dbReference>
<name>A0A1E3PLH5_9ASCO</name>
<keyword evidence="2" id="KW-1185">Reference proteome</keyword>
<dbReference type="InterPro" id="IPR014752">
    <property type="entry name" value="Arrestin-like_C"/>
</dbReference>
<gene>
    <name evidence="1" type="ORF">NADFUDRAFT_51443</name>
</gene>